<keyword evidence="1" id="KW-0732">Signal</keyword>
<evidence type="ECO:0000313" key="3">
    <source>
        <dbReference type="Proteomes" id="UP000698173"/>
    </source>
</evidence>
<feature type="signal peptide" evidence="1">
    <location>
        <begin position="1"/>
        <end position="19"/>
    </location>
</feature>
<reference evidence="2" key="1">
    <citation type="journal article" date="2021" name="PeerJ">
        <title>Extensive microbial diversity within the chicken gut microbiome revealed by metagenomics and culture.</title>
        <authorList>
            <person name="Gilroy R."/>
            <person name="Ravi A."/>
            <person name="Getino M."/>
            <person name="Pursley I."/>
            <person name="Horton D.L."/>
            <person name="Alikhan N.F."/>
            <person name="Baker D."/>
            <person name="Gharbi K."/>
            <person name="Hall N."/>
            <person name="Watson M."/>
            <person name="Adriaenssens E.M."/>
            <person name="Foster-Nyarko E."/>
            <person name="Jarju S."/>
            <person name="Secka A."/>
            <person name="Antonio M."/>
            <person name="Oren A."/>
            <person name="Chaudhuri R.R."/>
            <person name="La Ragione R."/>
            <person name="Hildebrand F."/>
            <person name="Pallen M.J."/>
        </authorList>
    </citation>
    <scope>NUCLEOTIDE SEQUENCE</scope>
    <source>
        <strain evidence="2">CHK171-7178</strain>
    </source>
</reference>
<reference evidence="2" key="2">
    <citation type="submission" date="2021-09" db="EMBL/GenBank/DDBJ databases">
        <authorList>
            <person name="Gilroy R."/>
        </authorList>
    </citation>
    <scope>NUCLEOTIDE SEQUENCE</scope>
    <source>
        <strain evidence="2">CHK171-7178</strain>
    </source>
</reference>
<dbReference type="AlphaFoldDB" id="A0A921G0G8"/>
<organism evidence="2 3">
    <name type="scientific">Sporosarcina psychrophila</name>
    <name type="common">Bacillus psychrophilus</name>
    <dbReference type="NCBI Taxonomy" id="1476"/>
    <lineage>
        <taxon>Bacteria</taxon>
        <taxon>Bacillati</taxon>
        <taxon>Bacillota</taxon>
        <taxon>Bacilli</taxon>
        <taxon>Bacillales</taxon>
        <taxon>Caryophanaceae</taxon>
        <taxon>Sporosarcina</taxon>
    </lineage>
</organism>
<protein>
    <submittedName>
        <fullName evidence="2">Uncharacterized protein</fullName>
    </submittedName>
</protein>
<evidence type="ECO:0000313" key="2">
    <source>
        <dbReference type="EMBL" id="HJF33110.1"/>
    </source>
</evidence>
<evidence type="ECO:0000256" key="1">
    <source>
        <dbReference type="SAM" id="SignalP"/>
    </source>
</evidence>
<dbReference type="EMBL" id="DYWT01000243">
    <property type="protein sequence ID" value="HJF33110.1"/>
    <property type="molecule type" value="Genomic_DNA"/>
</dbReference>
<proteinExistence type="predicted"/>
<comment type="caution">
    <text evidence="2">The sequence shown here is derived from an EMBL/GenBank/DDBJ whole genome shotgun (WGS) entry which is preliminary data.</text>
</comment>
<sequence length="155" mass="17134">MKKFLFMFFTAFLAFSIFHNGNTVKANQSEDSYTDSVVFDSEIEPIKGTNGDGAFELGFIISHGLLNSPVSEWHKGSLDFPAMSLVSHYKKHGKEVKASSAADYLNKAIEYRRTAKKGVKPSKVSGAVAGVKRYKKNGKYIDLAPDNRIISFGTQ</sequence>
<dbReference type="Proteomes" id="UP000698173">
    <property type="component" value="Unassembled WGS sequence"/>
</dbReference>
<accession>A0A921G0G8</accession>
<gene>
    <name evidence="2" type="ORF">K8V56_15220</name>
</gene>
<feature type="chain" id="PRO_5038897835" evidence="1">
    <location>
        <begin position="20"/>
        <end position="155"/>
    </location>
</feature>
<name>A0A921G0G8_SPOPS</name>